<dbReference type="InterPro" id="IPR043519">
    <property type="entry name" value="NT_sf"/>
</dbReference>
<name>A0A1I1B1U9_9CLOT</name>
<protein>
    <submittedName>
        <fullName evidence="3">Nucleotidyltransferase domain-containing protein</fullName>
    </submittedName>
</protein>
<dbReference type="RefSeq" id="WP_090043035.1">
    <property type="nucleotide sequence ID" value="NZ_FOKI01000051.1"/>
</dbReference>
<dbReference type="PANTHER" id="PTHR43449:SF3">
    <property type="entry name" value="POLYMERASE NUCLEOTIDYL TRANSFERASE DOMAIN-CONTAINING PROTEIN"/>
    <property type="match status" value="1"/>
</dbReference>
<keyword evidence="4" id="KW-1185">Reference proteome</keyword>
<evidence type="ECO:0000313" key="4">
    <source>
        <dbReference type="Proteomes" id="UP000198619"/>
    </source>
</evidence>
<gene>
    <name evidence="3" type="ORF">SAMN04488528_105118</name>
</gene>
<keyword evidence="1" id="KW-0175">Coiled coil</keyword>
<dbReference type="Gene3D" id="3.30.460.10">
    <property type="entry name" value="Beta Polymerase, domain 2"/>
    <property type="match status" value="1"/>
</dbReference>
<feature type="domain" description="Polymerase nucleotidyl transferase" evidence="2">
    <location>
        <begin position="18"/>
        <end position="110"/>
    </location>
</feature>
<organism evidence="3 4">
    <name type="scientific">Clostridium frigidicarnis</name>
    <dbReference type="NCBI Taxonomy" id="84698"/>
    <lineage>
        <taxon>Bacteria</taxon>
        <taxon>Bacillati</taxon>
        <taxon>Bacillota</taxon>
        <taxon>Clostridia</taxon>
        <taxon>Eubacteriales</taxon>
        <taxon>Clostridiaceae</taxon>
        <taxon>Clostridium</taxon>
    </lineage>
</organism>
<dbReference type="Proteomes" id="UP000198619">
    <property type="component" value="Unassembled WGS sequence"/>
</dbReference>
<dbReference type="GO" id="GO:0016779">
    <property type="term" value="F:nucleotidyltransferase activity"/>
    <property type="evidence" value="ECO:0007669"/>
    <property type="project" value="InterPro"/>
</dbReference>
<sequence>MKSNVEYELDFDLREEIREIKNLISKHIINSEVYLFGSVSKGQYSKNSDIDILVLIDDEKSLRELRNLRHFLEDEIECLRLNREVDIKLYTKNRFLDISSHPSFEQAILKDLVDIRSW</sequence>
<feature type="coiled-coil region" evidence="1">
    <location>
        <begin position="55"/>
        <end position="82"/>
    </location>
</feature>
<dbReference type="InterPro" id="IPR002934">
    <property type="entry name" value="Polymerase_NTP_transf_dom"/>
</dbReference>
<proteinExistence type="predicted"/>
<dbReference type="SUPFAM" id="SSF81301">
    <property type="entry name" value="Nucleotidyltransferase"/>
    <property type="match status" value="1"/>
</dbReference>
<dbReference type="STRING" id="84698.SAMN04488528_105118"/>
<accession>A0A1I1B1U9</accession>
<dbReference type="CDD" id="cd05403">
    <property type="entry name" value="NT_KNTase_like"/>
    <property type="match status" value="1"/>
</dbReference>
<keyword evidence="3" id="KW-0808">Transferase</keyword>
<evidence type="ECO:0000313" key="3">
    <source>
        <dbReference type="EMBL" id="SFB42610.1"/>
    </source>
</evidence>
<dbReference type="EMBL" id="FOKI01000051">
    <property type="protein sequence ID" value="SFB42610.1"/>
    <property type="molecule type" value="Genomic_DNA"/>
</dbReference>
<dbReference type="Pfam" id="PF01909">
    <property type="entry name" value="NTP_transf_2"/>
    <property type="match status" value="1"/>
</dbReference>
<reference evidence="3 4" key="1">
    <citation type="submission" date="2016-10" db="EMBL/GenBank/DDBJ databases">
        <authorList>
            <person name="de Groot N.N."/>
        </authorList>
    </citation>
    <scope>NUCLEOTIDE SEQUENCE [LARGE SCALE GENOMIC DNA]</scope>
    <source>
        <strain evidence="3 4">DSM 12271</strain>
    </source>
</reference>
<dbReference type="AlphaFoldDB" id="A0A1I1B1U9"/>
<dbReference type="OrthoDB" id="1909332at2"/>
<evidence type="ECO:0000256" key="1">
    <source>
        <dbReference type="SAM" id="Coils"/>
    </source>
</evidence>
<dbReference type="PANTHER" id="PTHR43449">
    <property type="entry name" value="NUCLEOTIDYLTRANSFERASE"/>
    <property type="match status" value="1"/>
</dbReference>
<evidence type="ECO:0000259" key="2">
    <source>
        <dbReference type="Pfam" id="PF01909"/>
    </source>
</evidence>